<dbReference type="Proteomes" id="UP000654482">
    <property type="component" value="Unassembled WGS sequence"/>
</dbReference>
<evidence type="ECO:0000313" key="2">
    <source>
        <dbReference type="EMBL" id="MBE9116839.1"/>
    </source>
</evidence>
<evidence type="ECO:0000256" key="1">
    <source>
        <dbReference type="ARBA" id="ARBA00022737"/>
    </source>
</evidence>
<evidence type="ECO:0000313" key="3">
    <source>
        <dbReference type="Proteomes" id="UP000654482"/>
    </source>
</evidence>
<organism evidence="2 3">
    <name type="scientific">Lusitaniella coriacea LEGE 07157</name>
    <dbReference type="NCBI Taxonomy" id="945747"/>
    <lineage>
        <taxon>Bacteria</taxon>
        <taxon>Bacillati</taxon>
        <taxon>Cyanobacteriota</taxon>
        <taxon>Cyanophyceae</taxon>
        <taxon>Spirulinales</taxon>
        <taxon>Lusitaniellaceae</taxon>
        <taxon>Lusitaniella</taxon>
    </lineage>
</organism>
<proteinExistence type="predicted"/>
<name>A0A8J7J394_9CYAN</name>
<keyword evidence="1" id="KW-0677">Repeat</keyword>
<accession>A0A8J7J394</accession>
<dbReference type="Gene3D" id="2.160.20.80">
    <property type="entry name" value="E3 ubiquitin-protein ligase SopA"/>
    <property type="match status" value="2"/>
</dbReference>
<dbReference type="PANTHER" id="PTHR47485">
    <property type="entry name" value="THYLAKOID LUMENAL 17.4 KDA PROTEIN, CHLOROPLASTIC"/>
    <property type="match status" value="1"/>
</dbReference>
<dbReference type="Pfam" id="PF00805">
    <property type="entry name" value="Pentapeptide"/>
    <property type="match status" value="5"/>
</dbReference>
<sequence length="661" mass="75337">MSDNVVRDLYTILFSKEEESFRNTLKRTCYILINNWSSSRKYECIQQLIETISEAPGQESTFSRMLGLLRTWLANFVNSADYQELQVLTENYTPSGKKSWHHRYSSFLLVPQYLNLNNPREQRELTRNLANKLKQKFRFELVMYSIHETNDCKRKYKNPTTLGNDAIAIIKKIVSKNIDFSYKNYARIFLKETENISYHRFKESLYRYLTFGIQNTLILNILQRDLLRKFEGMYKSRDRDCLDFDLLLRTCRQTIEFFTTEDSKSPSQLFIALAAQDNPLTIAIILLKIILICKYVRAHLDICIAKLILYYENFSEQECQWFINFLEVFNIVFAIYTENIQYDLVKVEDCTQGNVPVDMKDYRIFPQLKSANLRSVDLSSIDLRGQDLSSADLREANLSSSDLSQAKLSLAKLNFANLNGVLLKKAELFAATLQNALLKGASLNEANLRRAELQKANLTGANLSDAILTLAKLEGANLSFARLNRTDLARVILNNADLSHADLSHADLSHADLSHANLSNANLSHANLSNANLSHANLSNANLSHGNLNSTLLNKANCQNAILRHAILDESEISHADLSHADLSYASVVNTNMSHSNFSNGFLRHVRLHKTNLSYAKLNGTNLFKAKFNYGACVKNAQFMDNAGLSERQRGILEKQEVILE</sequence>
<dbReference type="PANTHER" id="PTHR47485:SF1">
    <property type="entry name" value="THYLAKOID LUMENAL 17.4 KDA PROTEIN, CHLOROPLASTIC"/>
    <property type="match status" value="1"/>
</dbReference>
<reference evidence="2" key="1">
    <citation type="submission" date="2020-10" db="EMBL/GenBank/DDBJ databases">
        <authorList>
            <person name="Castelo-Branco R."/>
            <person name="Eusebio N."/>
            <person name="Adriana R."/>
            <person name="Vieira A."/>
            <person name="Brugerolle De Fraissinette N."/>
            <person name="Rezende De Castro R."/>
            <person name="Schneider M.P."/>
            <person name="Vasconcelos V."/>
            <person name="Leao P.N."/>
        </authorList>
    </citation>
    <scope>NUCLEOTIDE SEQUENCE</scope>
    <source>
        <strain evidence="2">LEGE 07157</strain>
    </source>
</reference>
<dbReference type="InterPro" id="IPR001646">
    <property type="entry name" value="5peptide_repeat"/>
</dbReference>
<dbReference type="AlphaFoldDB" id="A0A8J7J394"/>
<protein>
    <submittedName>
        <fullName evidence="2">Pentapeptide repeat-containing protein</fullName>
    </submittedName>
</protein>
<dbReference type="SUPFAM" id="SSF141571">
    <property type="entry name" value="Pentapeptide repeat-like"/>
    <property type="match status" value="2"/>
</dbReference>
<keyword evidence="3" id="KW-1185">Reference proteome</keyword>
<comment type="caution">
    <text evidence="2">The sequence shown here is derived from an EMBL/GenBank/DDBJ whole genome shotgun (WGS) entry which is preliminary data.</text>
</comment>
<dbReference type="RefSeq" id="WP_194029933.1">
    <property type="nucleotide sequence ID" value="NZ_JADEWZ010000018.1"/>
</dbReference>
<gene>
    <name evidence="2" type="ORF">IQ249_13110</name>
</gene>
<dbReference type="EMBL" id="JADEWZ010000018">
    <property type="protein sequence ID" value="MBE9116839.1"/>
    <property type="molecule type" value="Genomic_DNA"/>
</dbReference>